<organism evidence="2 3">
    <name type="scientific">Portunus trituberculatus</name>
    <name type="common">Swimming crab</name>
    <name type="synonym">Neptunus trituberculatus</name>
    <dbReference type="NCBI Taxonomy" id="210409"/>
    <lineage>
        <taxon>Eukaryota</taxon>
        <taxon>Metazoa</taxon>
        <taxon>Ecdysozoa</taxon>
        <taxon>Arthropoda</taxon>
        <taxon>Crustacea</taxon>
        <taxon>Multicrustacea</taxon>
        <taxon>Malacostraca</taxon>
        <taxon>Eumalacostraca</taxon>
        <taxon>Eucarida</taxon>
        <taxon>Decapoda</taxon>
        <taxon>Pleocyemata</taxon>
        <taxon>Brachyura</taxon>
        <taxon>Eubrachyura</taxon>
        <taxon>Portunoidea</taxon>
        <taxon>Portunidae</taxon>
        <taxon>Portuninae</taxon>
        <taxon>Portunus</taxon>
    </lineage>
</organism>
<name>A0A5B7G0B0_PORTR</name>
<keyword evidence="3" id="KW-1185">Reference proteome</keyword>
<dbReference type="Proteomes" id="UP000324222">
    <property type="component" value="Unassembled WGS sequence"/>
</dbReference>
<protein>
    <submittedName>
        <fullName evidence="2">Uncharacterized protein</fullName>
    </submittedName>
</protein>
<dbReference type="AlphaFoldDB" id="A0A5B7G0B0"/>
<evidence type="ECO:0000256" key="1">
    <source>
        <dbReference type="SAM" id="MobiDB-lite"/>
    </source>
</evidence>
<proteinExistence type="predicted"/>
<comment type="caution">
    <text evidence="2">The sequence shown here is derived from an EMBL/GenBank/DDBJ whole genome shotgun (WGS) entry which is preliminary data.</text>
</comment>
<evidence type="ECO:0000313" key="2">
    <source>
        <dbReference type="EMBL" id="MPC52332.1"/>
    </source>
</evidence>
<dbReference type="EMBL" id="VSRR010010791">
    <property type="protein sequence ID" value="MPC52332.1"/>
    <property type="molecule type" value="Genomic_DNA"/>
</dbReference>
<evidence type="ECO:0000313" key="3">
    <source>
        <dbReference type="Proteomes" id="UP000324222"/>
    </source>
</evidence>
<reference evidence="2 3" key="1">
    <citation type="submission" date="2019-05" db="EMBL/GenBank/DDBJ databases">
        <title>Another draft genome of Portunus trituberculatus and its Hox gene families provides insights of decapod evolution.</title>
        <authorList>
            <person name="Jeong J.-H."/>
            <person name="Song I."/>
            <person name="Kim S."/>
            <person name="Choi T."/>
            <person name="Kim D."/>
            <person name="Ryu S."/>
            <person name="Kim W."/>
        </authorList>
    </citation>
    <scope>NUCLEOTIDE SEQUENCE [LARGE SCALE GENOMIC DNA]</scope>
    <source>
        <tissue evidence="2">Muscle</tissue>
    </source>
</reference>
<gene>
    <name evidence="2" type="ORF">E2C01_046197</name>
</gene>
<sequence length="100" mass="10711">MSTDSTDAFLGGNRSSRRKTTRAVVDDHGRRQGRGSTSVIKGVVLGTAFGATDASSVPAKPLSCASLWLSPTARSFASFPEVLYPFLRRRPASQQLRARG</sequence>
<accession>A0A5B7G0B0</accession>
<feature type="region of interest" description="Disordered" evidence="1">
    <location>
        <begin position="1"/>
        <end position="35"/>
    </location>
</feature>